<dbReference type="Gene3D" id="3.40.930.10">
    <property type="entry name" value="Mannitol-specific EII, Chain A"/>
    <property type="match status" value="1"/>
</dbReference>
<evidence type="ECO:0000256" key="1">
    <source>
        <dbReference type="ARBA" id="ARBA00022553"/>
    </source>
</evidence>
<dbReference type="InterPro" id="IPR016152">
    <property type="entry name" value="PTrfase/Anion_transptr"/>
</dbReference>
<dbReference type="InterPro" id="IPR035895">
    <property type="entry name" value="HPr-like_sf"/>
</dbReference>
<reference evidence="7" key="2">
    <citation type="submission" date="2017-05" db="EMBL/GenBank/DDBJ databases">
        <title>Whole genome sequence of fish pathogenic bacteria, Photobacterium damselae subsp. piscicida, strain 91-197, isolated from hybrid striped bass (Morone sp.) in USA.</title>
        <authorList>
            <person name="Teru Y."/>
            <person name="Hikima J."/>
            <person name="Kono T."/>
            <person name="Sakai M."/>
            <person name="Takano T."/>
            <person name="Hawke J.P."/>
            <person name="Takeyama H."/>
            <person name="Aoki T."/>
        </authorList>
    </citation>
    <scope>NUCLEOTIDE SEQUENCE [LARGE SCALE GENOMIC DNA]</scope>
    <source>
        <strain evidence="7">91-197</strain>
    </source>
</reference>
<reference evidence="6 8" key="3">
    <citation type="submission" date="2020-09" db="EMBL/GenBank/DDBJ databases">
        <title>Complete, closed and curated genome sequences of Photobacterium damselae subsp. piscicida isolates from Australia indicate localised evolution and additional plasmid-borne pathogenicity mechanisms.</title>
        <authorList>
            <person name="Baseggio L."/>
            <person name="Silayeva O."/>
            <person name="Buller N."/>
            <person name="Landos M."/>
            <person name="Engelstaedter J."/>
            <person name="Barnes A.C."/>
        </authorList>
    </citation>
    <scope>NUCLEOTIDE SEQUENCE [LARGE SCALE GENOMIC DNA]</scope>
    <source>
        <strain evidence="6 8">AS-16-0540-1</strain>
    </source>
</reference>
<dbReference type="InterPro" id="IPR002178">
    <property type="entry name" value="PTS_EIIA_type-2_dom"/>
</dbReference>
<dbReference type="EMBL" id="AP018045">
    <property type="protein sequence ID" value="BAX53839.1"/>
    <property type="molecule type" value="Genomic_DNA"/>
</dbReference>
<keyword evidence="1" id="KW-0597">Phosphoprotein</keyword>
<sequence length="268" mass="30357">MAISQHILFYCGEGGLPLYQLNRLKKLADYFRSSMSLVNVTLHKSANIDQPLRVLAVATKPQDLCLFHIEGLDAELAHRVVLNFLAEYQHPFFAKQRTTEQALDIVEDKRQLYCDWLHFDDDQMIKANFNTHPPTKTAVLDTLAQTIALDNRQMGSQTITQAFQNREQISATVMNYHIALPHIMNEQIEQPSLAVYLSNLPIDWHSPRGPVSLIIALALPKPATREMIMPFAQFSKSLLESTYCQGLLSVTDTAEFRAIIVEGMSTRT</sequence>
<evidence type="ECO:0000259" key="3">
    <source>
        <dbReference type="PROSITE" id="PS51094"/>
    </source>
</evidence>
<feature type="domain" description="HPr" evidence="4">
    <location>
        <begin position="2"/>
        <end position="96"/>
    </location>
</feature>
<evidence type="ECO:0000259" key="4">
    <source>
        <dbReference type="PROSITE" id="PS51350"/>
    </source>
</evidence>
<dbReference type="Proteomes" id="UP000218676">
    <property type="component" value="Chromosome 1"/>
</dbReference>
<dbReference type="PANTHER" id="PTHR47738:SF2">
    <property type="entry name" value="PTS SYSTEM FRUCTOSE-LIKE EIIA COMPONENT"/>
    <property type="match status" value="1"/>
</dbReference>
<evidence type="ECO:0000256" key="2">
    <source>
        <dbReference type="ARBA" id="ARBA00022597"/>
    </source>
</evidence>
<dbReference type="EMBL" id="CP061854">
    <property type="protein sequence ID" value="QOD57182.1"/>
    <property type="molecule type" value="Genomic_DNA"/>
</dbReference>
<dbReference type="PANTHER" id="PTHR47738">
    <property type="entry name" value="PTS SYSTEM FRUCTOSE-LIKE EIIA COMPONENT-RELATED"/>
    <property type="match status" value="1"/>
</dbReference>
<accession>A0A1Q9H3G0</accession>
<evidence type="ECO:0000313" key="8">
    <source>
        <dbReference type="Proteomes" id="UP000516656"/>
    </source>
</evidence>
<evidence type="ECO:0000313" key="6">
    <source>
        <dbReference type="EMBL" id="QOD57182.1"/>
    </source>
</evidence>
<evidence type="ECO:0000313" key="5">
    <source>
        <dbReference type="EMBL" id="BAX53839.1"/>
    </source>
</evidence>
<dbReference type="SUPFAM" id="SSF55594">
    <property type="entry name" value="HPr-like"/>
    <property type="match status" value="1"/>
</dbReference>
<protein>
    <submittedName>
        <fullName evidence="6">PTS sugar transporter subunit IIA</fullName>
    </submittedName>
    <submittedName>
        <fullName evidence="5">PTS system mannose-specific EIIBCA component</fullName>
    </submittedName>
</protein>
<dbReference type="PIRSF" id="PIRSF029195">
    <property type="entry name" value="UCP029195_PTS_EIIA2"/>
    <property type="match status" value="1"/>
</dbReference>
<feature type="domain" description="PTS EIIA type-2" evidence="3">
    <location>
        <begin position="118"/>
        <end position="263"/>
    </location>
</feature>
<dbReference type="InterPro" id="IPR000032">
    <property type="entry name" value="HPr-like"/>
</dbReference>
<dbReference type="RefSeq" id="WP_044174865.1">
    <property type="nucleotide sequence ID" value="NZ_AP018045.1"/>
</dbReference>
<proteinExistence type="predicted"/>
<keyword evidence="2 6" id="KW-0762">Sugar transport</keyword>
<dbReference type="SUPFAM" id="SSF55804">
    <property type="entry name" value="Phoshotransferase/anion transport protein"/>
    <property type="match status" value="1"/>
</dbReference>
<dbReference type="PROSITE" id="PS51350">
    <property type="entry name" value="PTS_HPR_DOM"/>
    <property type="match status" value="1"/>
</dbReference>
<dbReference type="Pfam" id="PF00359">
    <property type="entry name" value="PTS_EIIA_2"/>
    <property type="match status" value="1"/>
</dbReference>
<dbReference type="InterPro" id="IPR051541">
    <property type="entry name" value="PTS_SugarTrans_NitroReg"/>
</dbReference>
<dbReference type="PROSITE" id="PS51094">
    <property type="entry name" value="PTS_EIIA_TYPE_2"/>
    <property type="match status" value="1"/>
</dbReference>
<dbReference type="Proteomes" id="UP000516656">
    <property type="component" value="Chromosome 1"/>
</dbReference>
<reference evidence="5" key="1">
    <citation type="journal article" date="2017" name="Genome Announc.">
        <title>Whole-Genome Sequence of Photobacterium damselae subsp. piscicida Strain 91-197, Isolated from Hybrid Striped Bass (Morone sp.) in the United States.</title>
        <authorList>
            <person name="Teru Y."/>
            <person name="Hikima J."/>
            <person name="Kono T."/>
            <person name="Sakai M."/>
            <person name="Takano T."/>
            <person name="Hawke J.P."/>
            <person name="Takeyama H."/>
            <person name="Aoki T."/>
        </authorList>
    </citation>
    <scope>NUCLEOTIDE SEQUENCE</scope>
    <source>
        <strain evidence="5">91-197</strain>
    </source>
</reference>
<name>A0A1Q9H3G0_PHODP</name>
<dbReference type="InterPro" id="IPR016910">
    <property type="entry name" value="UCP029195_PTS_EIIA2"/>
</dbReference>
<evidence type="ECO:0000313" key="7">
    <source>
        <dbReference type="Proteomes" id="UP000218676"/>
    </source>
</evidence>
<gene>
    <name evidence="6" type="ORF">IC627_04070</name>
    <name evidence="5" type="ORF">PDPUS_1_02465</name>
</gene>
<keyword evidence="2 6" id="KW-0813">Transport</keyword>
<organism evidence="6 8">
    <name type="scientific">Photobacterium damsela subsp. piscicida</name>
    <name type="common">Pasteurella piscicida</name>
    <dbReference type="NCBI Taxonomy" id="38294"/>
    <lineage>
        <taxon>Bacteria</taxon>
        <taxon>Pseudomonadati</taxon>
        <taxon>Pseudomonadota</taxon>
        <taxon>Gammaproteobacteria</taxon>
        <taxon>Vibrionales</taxon>
        <taxon>Vibrionaceae</taxon>
        <taxon>Photobacterium</taxon>
    </lineage>
</organism>
<dbReference type="AlphaFoldDB" id="A0A1Q9H3G0"/>